<dbReference type="PANTHER" id="PTHR47637">
    <property type="entry name" value="CHAPERONE SURA"/>
    <property type="match status" value="1"/>
</dbReference>
<reference evidence="2" key="1">
    <citation type="submission" date="2018-05" db="EMBL/GenBank/DDBJ databases">
        <authorList>
            <person name="Lanie J.A."/>
            <person name="Ng W.-L."/>
            <person name="Kazmierczak K.M."/>
            <person name="Andrzejewski T.M."/>
            <person name="Davidsen T.M."/>
            <person name="Wayne K.J."/>
            <person name="Tettelin H."/>
            <person name="Glass J.I."/>
            <person name="Rusch D."/>
            <person name="Podicherti R."/>
            <person name="Tsui H.-C.T."/>
            <person name="Winkler M.E."/>
        </authorList>
    </citation>
    <scope>NUCLEOTIDE SEQUENCE</scope>
</reference>
<protein>
    <recommendedName>
        <fullName evidence="3">PpiC domain-containing protein</fullName>
    </recommendedName>
</protein>
<evidence type="ECO:0000256" key="1">
    <source>
        <dbReference type="ARBA" id="ARBA00022729"/>
    </source>
</evidence>
<dbReference type="EMBL" id="UINC01113792">
    <property type="protein sequence ID" value="SVC83639.1"/>
    <property type="molecule type" value="Genomic_DNA"/>
</dbReference>
<evidence type="ECO:0008006" key="3">
    <source>
        <dbReference type="Google" id="ProtNLM"/>
    </source>
</evidence>
<gene>
    <name evidence="2" type="ORF">METZ01_LOCUS336493</name>
</gene>
<dbReference type="PANTHER" id="PTHR47637:SF1">
    <property type="entry name" value="CHAPERONE SURA"/>
    <property type="match status" value="1"/>
</dbReference>
<dbReference type="Gene3D" id="3.10.50.40">
    <property type="match status" value="1"/>
</dbReference>
<dbReference type="Gene3D" id="1.10.4030.10">
    <property type="entry name" value="Porin chaperone SurA, peptide-binding domain"/>
    <property type="match status" value="1"/>
</dbReference>
<dbReference type="InterPro" id="IPR027304">
    <property type="entry name" value="Trigger_fact/SurA_dom_sf"/>
</dbReference>
<sequence length="240" mass="28230">MLNSKQYQSRLKKTGLMIVIFASLIQIAHGRTFDRIIGFVNDEVITSWEIEALVKQRAMELQRFYNFSEQEASQQADKDRPQLLDQFIRQMLLVETALTLKIEVTEEEIDLAIQNFKDQTKITNEEEFLNQLKREGFTTMSYREQTKRNLMAERLVMQRILPRLQVRDSDVQKFFDENRDQFDKKSDLINLRHIFIAFQPTEVDRQKTISTLNEFIIAVKNGEDFETLANSSTIALPQNV</sequence>
<proteinExistence type="predicted"/>
<name>A0A382QDK3_9ZZZZ</name>
<dbReference type="GO" id="GO:0003755">
    <property type="term" value="F:peptidyl-prolyl cis-trans isomerase activity"/>
    <property type="evidence" value="ECO:0007669"/>
    <property type="project" value="InterPro"/>
</dbReference>
<dbReference type="AlphaFoldDB" id="A0A382QDK3"/>
<keyword evidence="1" id="KW-0732">Signal</keyword>
<dbReference type="Pfam" id="PF13624">
    <property type="entry name" value="SurA_N_3"/>
    <property type="match status" value="1"/>
</dbReference>
<accession>A0A382QDK3</accession>
<feature type="non-terminal residue" evidence="2">
    <location>
        <position position="240"/>
    </location>
</feature>
<dbReference type="InterPro" id="IPR050280">
    <property type="entry name" value="OMP_Chaperone_SurA"/>
</dbReference>
<dbReference type="InterPro" id="IPR046357">
    <property type="entry name" value="PPIase_dom_sf"/>
</dbReference>
<dbReference type="SUPFAM" id="SSF109998">
    <property type="entry name" value="Triger factor/SurA peptide-binding domain-like"/>
    <property type="match status" value="1"/>
</dbReference>
<evidence type="ECO:0000313" key="2">
    <source>
        <dbReference type="EMBL" id="SVC83639.1"/>
    </source>
</evidence>
<organism evidence="2">
    <name type="scientific">marine metagenome</name>
    <dbReference type="NCBI Taxonomy" id="408172"/>
    <lineage>
        <taxon>unclassified sequences</taxon>
        <taxon>metagenomes</taxon>
        <taxon>ecological metagenomes</taxon>
    </lineage>
</organism>